<organism evidence="4 5">
    <name type="scientific">Vagococcus elongatus</name>
    <dbReference type="NCBI Taxonomy" id="180344"/>
    <lineage>
        <taxon>Bacteria</taxon>
        <taxon>Bacillati</taxon>
        <taxon>Bacillota</taxon>
        <taxon>Bacilli</taxon>
        <taxon>Lactobacillales</taxon>
        <taxon>Enterococcaceae</taxon>
        <taxon>Vagococcus</taxon>
    </lineage>
</organism>
<dbReference type="GO" id="GO:0042732">
    <property type="term" value="P:D-xylose metabolic process"/>
    <property type="evidence" value="ECO:0007669"/>
    <property type="project" value="UniProtKB-KW"/>
</dbReference>
<keyword evidence="3" id="KW-0859">Xylose metabolism</keyword>
<evidence type="ECO:0000313" key="4">
    <source>
        <dbReference type="EMBL" id="RSU09368.1"/>
    </source>
</evidence>
<dbReference type="Proteomes" id="UP000287605">
    <property type="component" value="Unassembled WGS sequence"/>
</dbReference>
<evidence type="ECO:0000313" key="5">
    <source>
        <dbReference type="Proteomes" id="UP000287605"/>
    </source>
</evidence>
<dbReference type="Pfam" id="PF00480">
    <property type="entry name" value="ROK"/>
    <property type="match status" value="1"/>
</dbReference>
<comment type="function">
    <text evidence="1">Transcriptional repressor of xylose-utilizing enzymes.</text>
</comment>
<gene>
    <name evidence="4" type="ORF">CBF29_11735</name>
</gene>
<keyword evidence="3" id="KW-0119">Carbohydrate metabolism</keyword>
<protein>
    <recommendedName>
        <fullName evidence="6">ROK family protein</fullName>
    </recommendedName>
</protein>
<reference evidence="4 5" key="1">
    <citation type="submission" date="2017-05" db="EMBL/GenBank/DDBJ databases">
        <title>Vagococcus spp. assemblies.</title>
        <authorList>
            <person name="Gulvik C.A."/>
        </authorList>
    </citation>
    <scope>NUCLEOTIDE SEQUENCE [LARGE SCALE GENOMIC DNA]</scope>
    <source>
        <strain evidence="4 5">CCUG 51432</strain>
    </source>
</reference>
<dbReference type="SUPFAM" id="SSF53067">
    <property type="entry name" value="Actin-like ATPase domain"/>
    <property type="match status" value="2"/>
</dbReference>
<proteinExistence type="inferred from homology"/>
<evidence type="ECO:0000256" key="1">
    <source>
        <dbReference type="ARBA" id="ARBA00002486"/>
    </source>
</evidence>
<evidence type="ECO:0000256" key="2">
    <source>
        <dbReference type="ARBA" id="ARBA00006479"/>
    </source>
</evidence>
<dbReference type="OrthoDB" id="9796533at2"/>
<name>A0A430AMM0_9ENTE</name>
<dbReference type="AlphaFoldDB" id="A0A430AMM0"/>
<dbReference type="InterPro" id="IPR036388">
    <property type="entry name" value="WH-like_DNA-bd_sf"/>
</dbReference>
<dbReference type="PANTHER" id="PTHR18964:SF149">
    <property type="entry name" value="BIFUNCTIONAL UDP-N-ACETYLGLUCOSAMINE 2-EPIMERASE_N-ACETYLMANNOSAMINE KINASE"/>
    <property type="match status" value="1"/>
</dbReference>
<dbReference type="Gene3D" id="3.30.420.40">
    <property type="match status" value="2"/>
</dbReference>
<dbReference type="RefSeq" id="WP_126809913.1">
    <property type="nucleotide sequence ID" value="NZ_NGKA01000022.1"/>
</dbReference>
<comment type="similarity">
    <text evidence="2">Belongs to the ROK (NagC/XylR) family.</text>
</comment>
<dbReference type="InterPro" id="IPR043129">
    <property type="entry name" value="ATPase_NBD"/>
</dbReference>
<dbReference type="EMBL" id="NGKA01000022">
    <property type="protein sequence ID" value="RSU09368.1"/>
    <property type="molecule type" value="Genomic_DNA"/>
</dbReference>
<dbReference type="Gene3D" id="1.10.10.10">
    <property type="entry name" value="Winged helix-like DNA-binding domain superfamily/Winged helix DNA-binding domain"/>
    <property type="match status" value="1"/>
</dbReference>
<evidence type="ECO:0008006" key="6">
    <source>
        <dbReference type="Google" id="ProtNLM"/>
    </source>
</evidence>
<evidence type="ECO:0000256" key="3">
    <source>
        <dbReference type="ARBA" id="ARBA00022629"/>
    </source>
</evidence>
<keyword evidence="5" id="KW-1185">Reference proteome</keyword>
<sequence>MLKDFHELSSAKDMRLKQLYRTIRKLGKSDITLLKEETGFKHATCVRMLEELLSAALIDDSDVGESSGGRKPKVYQINAAKNILVGAEISQLYTTVLFTDLNLDIISVRKLKMSAECSPMVVLDFITDGITEMLMEIGRDRSELLGIGVGILSRIDVKDNSITGDQYFSELGWDRFNIVNYLERSNLLKVLVDSATNLAALAEYRKNHWRTTDSLLFVASDFKIRSAVILNGKLLYNQSEMNEGVQHMVVDIAGRSCSCGAFGCLKMYATVPVIFEEVIKKIKLGYLSSLTEKQINLDELSYHHVLQGIDDHDPLCLEAAREAAGYLGVGISNLILQLRPTEVILGGTLGPRLYEWVEETVTKRNSQLGISDVQLHLANASFNTVSQGAACLVIDYFVEEKNYI</sequence>
<comment type="caution">
    <text evidence="4">The sequence shown here is derived from an EMBL/GenBank/DDBJ whole genome shotgun (WGS) entry which is preliminary data.</text>
</comment>
<dbReference type="InterPro" id="IPR000600">
    <property type="entry name" value="ROK"/>
</dbReference>
<accession>A0A430AMM0</accession>
<dbReference type="PANTHER" id="PTHR18964">
    <property type="entry name" value="ROK (REPRESSOR, ORF, KINASE) FAMILY"/>
    <property type="match status" value="1"/>
</dbReference>